<dbReference type="InterPro" id="IPR044643">
    <property type="entry name" value="TrpF_fam"/>
</dbReference>
<dbReference type="InterPro" id="IPR011060">
    <property type="entry name" value="RibuloseP-bd_barrel"/>
</dbReference>
<evidence type="ECO:0000256" key="2">
    <source>
        <dbReference type="ARBA" id="ARBA00004664"/>
    </source>
</evidence>
<evidence type="ECO:0000256" key="8">
    <source>
        <dbReference type="ARBA" id="ARBA00023235"/>
    </source>
</evidence>
<evidence type="ECO:0000256" key="3">
    <source>
        <dbReference type="ARBA" id="ARBA00012572"/>
    </source>
</evidence>
<dbReference type="InterPro" id="IPR001240">
    <property type="entry name" value="PRAI_dom"/>
</dbReference>
<proteinExistence type="inferred from homology"/>
<evidence type="ECO:0000256" key="1">
    <source>
        <dbReference type="ARBA" id="ARBA00001164"/>
    </source>
</evidence>
<dbReference type="InterPro" id="IPR013785">
    <property type="entry name" value="Aldolase_TIM"/>
</dbReference>
<comment type="similarity">
    <text evidence="9">Belongs to the TrpF family.</text>
</comment>
<keyword evidence="12" id="KW-1185">Reference proteome</keyword>
<name>A0ABW8PYM5_9GAMM</name>
<feature type="domain" description="N-(5'phosphoribosyl) anthranilate isomerase (PRAI)" evidence="10">
    <location>
        <begin position="6"/>
        <end position="201"/>
    </location>
</feature>
<dbReference type="EC" id="5.3.1.24" evidence="3 9"/>
<dbReference type="NCBIfam" id="NF002299">
    <property type="entry name" value="PRK01222.1-6"/>
    <property type="match status" value="1"/>
</dbReference>
<reference evidence="11 12" key="1">
    <citation type="submission" date="2024-02" db="EMBL/GenBank/DDBJ databases">
        <title>Marinospirillum sp. MEB 164 isolated from Lonar lake sediment.</title>
        <authorList>
            <person name="Joshi A."/>
            <person name="Thite S."/>
        </authorList>
    </citation>
    <scope>NUCLEOTIDE SEQUENCE [LARGE SCALE GENOMIC DNA]</scope>
    <source>
        <strain evidence="11 12">MEB164</strain>
    </source>
</reference>
<evidence type="ECO:0000256" key="6">
    <source>
        <dbReference type="ARBA" id="ARBA00022822"/>
    </source>
</evidence>
<keyword evidence="8 9" id="KW-0413">Isomerase</keyword>
<accession>A0ABW8PYM5</accession>
<keyword evidence="6 9" id="KW-0822">Tryptophan biosynthesis</keyword>
<dbReference type="SUPFAM" id="SSF51366">
    <property type="entry name" value="Ribulose-phoshate binding barrel"/>
    <property type="match status" value="1"/>
</dbReference>
<dbReference type="NCBIfam" id="NF002298">
    <property type="entry name" value="PRK01222.1-4"/>
    <property type="match status" value="1"/>
</dbReference>
<dbReference type="Gene3D" id="3.20.20.70">
    <property type="entry name" value="Aldolase class I"/>
    <property type="match status" value="1"/>
</dbReference>
<dbReference type="PANTHER" id="PTHR42894">
    <property type="entry name" value="N-(5'-PHOSPHORIBOSYL)ANTHRANILATE ISOMERASE"/>
    <property type="match status" value="1"/>
</dbReference>
<dbReference type="RefSeq" id="WP_405339264.1">
    <property type="nucleotide sequence ID" value="NZ_JBANFI010000004.1"/>
</dbReference>
<sequence length="205" mass="22249">MAVVRIKICGLTRVEDVRLAARLGVDALGFVFYAPSPRAVTPEQAQILAAATPPFVTRVGLFVNPSVEQVEQTLRQVPLELLQFHGDEPEAFCRQFGRPYIKALRMRPDVQPEQAALAWPSAQGFLLDAYTPGVPGGTGACFDWQRVPRSQAQNWIVAGGLDAENVAACIAQTQPYAVDVSGGVEQSRGIKCPTQLEAFIKAVRC</sequence>
<dbReference type="CDD" id="cd00405">
    <property type="entry name" value="PRAI"/>
    <property type="match status" value="1"/>
</dbReference>
<evidence type="ECO:0000256" key="7">
    <source>
        <dbReference type="ARBA" id="ARBA00023141"/>
    </source>
</evidence>
<dbReference type="Proteomes" id="UP001621714">
    <property type="component" value="Unassembled WGS sequence"/>
</dbReference>
<protein>
    <recommendedName>
        <fullName evidence="4 9">N-(5'-phosphoribosyl)anthranilate isomerase</fullName>
        <shortName evidence="9">PRAI</shortName>
        <ecNumber evidence="3 9">5.3.1.24</ecNumber>
    </recommendedName>
</protein>
<keyword evidence="7 9" id="KW-0057">Aromatic amino acid biosynthesis</keyword>
<dbReference type="GO" id="GO:0004640">
    <property type="term" value="F:phosphoribosylanthranilate isomerase activity"/>
    <property type="evidence" value="ECO:0007669"/>
    <property type="project" value="UniProtKB-EC"/>
</dbReference>
<evidence type="ECO:0000256" key="5">
    <source>
        <dbReference type="ARBA" id="ARBA00022605"/>
    </source>
</evidence>
<dbReference type="Pfam" id="PF00697">
    <property type="entry name" value="PRAI"/>
    <property type="match status" value="1"/>
</dbReference>
<keyword evidence="5 9" id="KW-0028">Amino-acid biosynthesis</keyword>
<evidence type="ECO:0000313" key="12">
    <source>
        <dbReference type="Proteomes" id="UP001621714"/>
    </source>
</evidence>
<comment type="pathway">
    <text evidence="2 9">Amino-acid biosynthesis; L-tryptophan biosynthesis; L-tryptophan from chorismate: step 3/5.</text>
</comment>
<gene>
    <name evidence="9" type="primary">trpF</name>
    <name evidence="11" type="ORF">V6U78_08145</name>
</gene>
<comment type="catalytic activity">
    <reaction evidence="1 9">
        <text>N-(5-phospho-beta-D-ribosyl)anthranilate = 1-(2-carboxyphenylamino)-1-deoxy-D-ribulose 5-phosphate</text>
        <dbReference type="Rhea" id="RHEA:21540"/>
        <dbReference type="ChEBI" id="CHEBI:18277"/>
        <dbReference type="ChEBI" id="CHEBI:58613"/>
        <dbReference type="EC" id="5.3.1.24"/>
    </reaction>
</comment>
<dbReference type="EMBL" id="JBANFI010000004">
    <property type="protein sequence ID" value="MFK7161004.1"/>
    <property type="molecule type" value="Genomic_DNA"/>
</dbReference>
<dbReference type="PANTHER" id="PTHR42894:SF1">
    <property type="entry name" value="N-(5'-PHOSPHORIBOSYL)ANTHRANILATE ISOMERASE"/>
    <property type="match status" value="1"/>
</dbReference>
<evidence type="ECO:0000256" key="9">
    <source>
        <dbReference type="HAMAP-Rule" id="MF_00135"/>
    </source>
</evidence>
<evidence type="ECO:0000313" key="11">
    <source>
        <dbReference type="EMBL" id="MFK7161004.1"/>
    </source>
</evidence>
<dbReference type="HAMAP" id="MF_00135">
    <property type="entry name" value="PRAI"/>
    <property type="match status" value="1"/>
</dbReference>
<evidence type="ECO:0000259" key="10">
    <source>
        <dbReference type="Pfam" id="PF00697"/>
    </source>
</evidence>
<evidence type="ECO:0000256" key="4">
    <source>
        <dbReference type="ARBA" id="ARBA00022272"/>
    </source>
</evidence>
<comment type="caution">
    <text evidence="11">The sequence shown here is derived from an EMBL/GenBank/DDBJ whole genome shotgun (WGS) entry which is preliminary data.</text>
</comment>
<organism evidence="11 12">
    <name type="scientific">Marinospirillum alkalitolerans</name>
    <dbReference type="NCBI Taxonomy" id="3123374"/>
    <lineage>
        <taxon>Bacteria</taxon>
        <taxon>Pseudomonadati</taxon>
        <taxon>Pseudomonadota</taxon>
        <taxon>Gammaproteobacteria</taxon>
        <taxon>Oceanospirillales</taxon>
        <taxon>Oceanospirillaceae</taxon>
        <taxon>Marinospirillum</taxon>
    </lineage>
</organism>